<evidence type="ECO:0000313" key="3">
    <source>
        <dbReference type="EMBL" id="KAF2864155.1"/>
    </source>
</evidence>
<sequence>MAHEIRILENTHDVVKLNVMQSTAIRQRTGRIIESLTAQQKQKPVVVSLAATGKAAPKLISIVEIAKRDLASRGVSCKQYTAVSCDQVFVEKGAEQVAEEDSTKAEDDQDYFESMGPKSSDVAVRTQAHLTVFLSKSSIKLLRDSYGEQ</sequence>
<gene>
    <name evidence="3" type="ORF">K470DRAFT_209055</name>
</gene>
<dbReference type="OrthoDB" id="424402at2759"/>
<dbReference type="GO" id="GO:0003676">
    <property type="term" value="F:nucleic acid binding"/>
    <property type="evidence" value="ECO:0007669"/>
    <property type="project" value="InterPro"/>
</dbReference>
<name>A0A6A7CAY1_9PEZI</name>
<evidence type="ECO:0000259" key="2">
    <source>
        <dbReference type="Pfam" id="PF01918"/>
    </source>
</evidence>
<feature type="region of interest" description="Disordered" evidence="1">
    <location>
        <begin position="96"/>
        <end position="121"/>
    </location>
</feature>
<dbReference type="Pfam" id="PF01918">
    <property type="entry name" value="Alba"/>
    <property type="match status" value="1"/>
</dbReference>
<dbReference type="InterPro" id="IPR002775">
    <property type="entry name" value="DNA/RNA-bd_Alba-like"/>
</dbReference>
<evidence type="ECO:0000313" key="4">
    <source>
        <dbReference type="Proteomes" id="UP000799421"/>
    </source>
</evidence>
<reference evidence="3" key="1">
    <citation type="journal article" date="2020" name="Stud. Mycol.">
        <title>101 Dothideomycetes genomes: a test case for predicting lifestyles and emergence of pathogens.</title>
        <authorList>
            <person name="Haridas S."/>
            <person name="Albert R."/>
            <person name="Binder M."/>
            <person name="Bloem J."/>
            <person name="Labutti K."/>
            <person name="Salamov A."/>
            <person name="Andreopoulos B."/>
            <person name="Baker S."/>
            <person name="Barry K."/>
            <person name="Bills G."/>
            <person name="Bluhm B."/>
            <person name="Cannon C."/>
            <person name="Castanera R."/>
            <person name="Culley D."/>
            <person name="Daum C."/>
            <person name="Ezra D."/>
            <person name="Gonzalez J."/>
            <person name="Henrissat B."/>
            <person name="Kuo A."/>
            <person name="Liang C."/>
            <person name="Lipzen A."/>
            <person name="Lutzoni F."/>
            <person name="Magnuson J."/>
            <person name="Mondo S."/>
            <person name="Nolan M."/>
            <person name="Ohm R."/>
            <person name="Pangilinan J."/>
            <person name="Park H.-J."/>
            <person name="Ramirez L."/>
            <person name="Alfaro M."/>
            <person name="Sun H."/>
            <person name="Tritt A."/>
            <person name="Yoshinaga Y."/>
            <person name="Zwiers L.-H."/>
            <person name="Turgeon B."/>
            <person name="Goodwin S."/>
            <person name="Spatafora J."/>
            <person name="Crous P."/>
            <person name="Grigoriev I."/>
        </authorList>
    </citation>
    <scope>NUCLEOTIDE SEQUENCE</scope>
    <source>
        <strain evidence="3">CBS 480.64</strain>
    </source>
</reference>
<feature type="domain" description="DNA/RNA-binding protein Alba-like" evidence="2">
    <location>
        <begin position="18"/>
        <end position="81"/>
    </location>
</feature>
<evidence type="ECO:0000256" key="1">
    <source>
        <dbReference type="SAM" id="MobiDB-lite"/>
    </source>
</evidence>
<organism evidence="3 4">
    <name type="scientific">Piedraia hortae CBS 480.64</name>
    <dbReference type="NCBI Taxonomy" id="1314780"/>
    <lineage>
        <taxon>Eukaryota</taxon>
        <taxon>Fungi</taxon>
        <taxon>Dikarya</taxon>
        <taxon>Ascomycota</taxon>
        <taxon>Pezizomycotina</taxon>
        <taxon>Dothideomycetes</taxon>
        <taxon>Dothideomycetidae</taxon>
        <taxon>Capnodiales</taxon>
        <taxon>Piedraiaceae</taxon>
        <taxon>Piedraia</taxon>
    </lineage>
</organism>
<dbReference type="Proteomes" id="UP000799421">
    <property type="component" value="Unassembled WGS sequence"/>
</dbReference>
<dbReference type="AlphaFoldDB" id="A0A6A7CAY1"/>
<protein>
    <recommendedName>
        <fullName evidence="2">DNA/RNA-binding protein Alba-like domain-containing protein</fullName>
    </recommendedName>
</protein>
<dbReference type="EMBL" id="MU005958">
    <property type="protein sequence ID" value="KAF2864155.1"/>
    <property type="molecule type" value="Genomic_DNA"/>
</dbReference>
<accession>A0A6A7CAY1</accession>
<proteinExistence type="predicted"/>
<keyword evidence="4" id="KW-1185">Reference proteome</keyword>